<keyword evidence="1" id="KW-0732">Signal</keyword>
<dbReference type="RefSeq" id="WP_253888684.1">
    <property type="nucleotide sequence ID" value="NZ_BAAAVB010000003.1"/>
</dbReference>
<protein>
    <submittedName>
        <fullName evidence="3">SAF domain-containing protein</fullName>
    </submittedName>
</protein>
<proteinExistence type="predicted"/>
<dbReference type="Proteomes" id="UP001205185">
    <property type="component" value="Unassembled WGS sequence"/>
</dbReference>
<accession>A0ABT1IGM2</accession>
<evidence type="ECO:0000313" key="3">
    <source>
        <dbReference type="EMBL" id="MCP2271714.1"/>
    </source>
</evidence>
<feature type="domain" description="SAF" evidence="2">
    <location>
        <begin position="38"/>
        <end position="100"/>
    </location>
</feature>
<dbReference type="PROSITE" id="PS51257">
    <property type="entry name" value="PROKAR_LIPOPROTEIN"/>
    <property type="match status" value="1"/>
</dbReference>
<feature type="chain" id="PRO_5046586852" evidence="1">
    <location>
        <begin position="35"/>
        <end position="189"/>
    </location>
</feature>
<evidence type="ECO:0000259" key="2">
    <source>
        <dbReference type="SMART" id="SM00858"/>
    </source>
</evidence>
<organism evidence="3 4">
    <name type="scientific">Actinokineospora diospyrosa</name>
    <dbReference type="NCBI Taxonomy" id="103728"/>
    <lineage>
        <taxon>Bacteria</taxon>
        <taxon>Bacillati</taxon>
        <taxon>Actinomycetota</taxon>
        <taxon>Actinomycetes</taxon>
        <taxon>Pseudonocardiales</taxon>
        <taxon>Pseudonocardiaceae</taxon>
        <taxon>Actinokineospora</taxon>
    </lineage>
</organism>
<dbReference type="EMBL" id="JAMTCO010000010">
    <property type="protein sequence ID" value="MCP2271714.1"/>
    <property type="molecule type" value="Genomic_DNA"/>
</dbReference>
<reference evidence="3 4" key="1">
    <citation type="submission" date="2022-06" db="EMBL/GenBank/DDBJ databases">
        <title>Genomic Encyclopedia of Archaeal and Bacterial Type Strains, Phase II (KMG-II): from individual species to whole genera.</title>
        <authorList>
            <person name="Goeker M."/>
        </authorList>
    </citation>
    <scope>NUCLEOTIDE SEQUENCE [LARGE SCALE GENOMIC DNA]</scope>
    <source>
        <strain evidence="3 4">DSM 44255</strain>
    </source>
</reference>
<evidence type="ECO:0000313" key="4">
    <source>
        <dbReference type="Proteomes" id="UP001205185"/>
    </source>
</evidence>
<name>A0ABT1IGM2_9PSEU</name>
<keyword evidence="4" id="KW-1185">Reference proteome</keyword>
<gene>
    <name evidence="3" type="ORF">LV75_004228</name>
</gene>
<comment type="caution">
    <text evidence="3">The sequence shown here is derived from an EMBL/GenBank/DDBJ whole genome shotgun (WGS) entry which is preliminary data.</text>
</comment>
<dbReference type="InterPro" id="IPR013974">
    <property type="entry name" value="SAF"/>
</dbReference>
<sequence length="189" mass="18826">MITGRMPSPLALRRAVAAALVLAAVALACRPSPADSSVPLVVAAHPLAPGVALTPADVRITRAPPDLRPEMALADPAEAVARVPACAIGAGEVITRGRLVGAESLTAAAGPDASAVPVRLSDGGVAELLYPGVRVDVVTGKRVVLARDAAVVTVRASDGGSLVVLALPRAEAAEVAAAALRDPVAVTLR</sequence>
<dbReference type="CDD" id="cd11614">
    <property type="entry name" value="SAF_CpaB_FlgA_like"/>
    <property type="match status" value="1"/>
</dbReference>
<dbReference type="SMART" id="SM00858">
    <property type="entry name" value="SAF"/>
    <property type="match status" value="1"/>
</dbReference>
<dbReference type="Pfam" id="PF08666">
    <property type="entry name" value="SAF"/>
    <property type="match status" value="1"/>
</dbReference>
<feature type="signal peptide" evidence="1">
    <location>
        <begin position="1"/>
        <end position="34"/>
    </location>
</feature>
<evidence type="ECO:0000256" key="1">
    <source>
        <dbReference type="SAM" id="SignalP"/>
    </source>
</evidence>